<dbReference type="PANTHER" id="PTHR30477">
    <property type="entry name" value="ABC-TRANSPORTER METAL-BINDING PROTEIN"/>
    <property type="match status" value="1"/>
</dbReference>
<reference evidence="8 9" key="1">
    <citation type="submission" date="2016-03" db="EMBL/GenBank/DDBJ databases">
        <title>Comparative genomics of Rickettsiella.</title>
        <authorList>
            <person name="Chandler C."/>
            <person name="Wang Y."/>
        </authorList>
    </citation>
    <scope>NUCLEOTIDE SEQUENCE [LARGE SCALE GENOMIC DNA]</scope>
    <source>
        <strain evidence="8 9">RCFS May 2013</strain>
    </source>
</reference>
<name>A0A1J8NKC6_9COXI</name>
<dbReference type="InterPro" id="IPR001626">
    <property type="entry name" value="ABC_TroCD"/>
</dbReference>
<evidence type="ECO:0000256" key="4">
    <source>
        <dbReference type="ARBA" id="ARBA00022989"/>
    </source>
</evidence>
<feature type="transmembrane region" description="Helical" evidence="7">
    <location>
        <begin position="71"/>
        <end position="90"/>
    </location>
</feature>
<feature type="transmembrane region" description="Helical" evidence="7">
    <location>
        <begin position="138"/>
        <end position="163"/>
    </location>
</feature>
<gene>
    <name evidence="8" type="ORF">A1D18_01520</name>
</gene>
<dbReference type="SUPFAM" id="SSF81345">
    <property type="entry name" value="ABC transporter involved in vitamin B12 uptake, BtuC"/>
    <property type="match status" value="1"/>
</dbReference>
<accession>A0A1J8NKC6</accession>
<dbReference type="InterPro" id="IPR037294">
    <property type="entry name" value="ABC_BtuC-like"/>
</dbReference>
<keyword evidence="3 6" id="KW-0812">Transmembrane</keyword>
<feature type="transmembrane region" description="Helical" evidence="7">
    <location>
        <begin position="97"/>
        <end position="118"/>
    </location>
</feature>
<feature type="transmembrane region" description="Helical" evidence="7">
    <location>
        <begin position="16"/>
        <end position="38"/>
    </location>
</feature>
<dbReference type="EMBL" id="LUKY01000030">
    <property type="protein sequence ID" value="OIZ95592.1"/>
    <property type="molecule type" value="Genomic_DNA"/>
</dbReference>
<proteinExistence type="inferred from homology"/>
<evidence type="ECO:0000256" key="7">
    <source>
        <dbReference type="SAM" id="Phobius"/>
    </source>
</evidence>
<dbReference type="Proteomes" id="UP000183924">
    <property type="component" value="Unassembled WGS sequence"/>
</dbReference>
<comment type="similarity">
    <text evidence="2 6">Belongs to the ABC-3 integral membrane protein family.</text>
</comment>
<feature type="transmembrane region" description="Helical" evidence="7">
    <location>
        <begin position="226"/>
        <end position="246"/>
    </location>
</feature>
<dbReference type="GO" id="GO:0055085">
    <property type="term" value="P:transmembrane transport"/>
    <property type="evidence" value="ECO:0007669"/>
    <property type="project" value="InterPro"/>
</dbReference>
<comment type="caution">
    <text evidence="8">The sequence shown here is derived from an EMBL/GenBank/DDBJ whole genome shotgun (WGS) entry which is preliminary data.</text>
</comment>
<evidence type="ECO:0000313" key="8">
    <source>
        <dbReference type="EMBL" id="OIZ95592.1"/>
    </source>
</evidence>
<keyword evidence="9" id="KW-1185">Reference proteome</keyword>
<evidence type="ECO:0000256" key="1">
    <source>
        <dbReference type="ARBA" id="ARBA00004141"/>
    </source>
</evidence>
<feature type="transmembrane region" description="Helical" evidence="7">
    <location>
        <begin position="199"/>
        <end position="219"/>
    </location>
</feature>
<dbReference type="GO" id="GO:0010043">
    <property type="term" value="P:response to zinc ion"/>
    <property type="evidence" value="ECO:0007669"/>
    <property type="project" value="TreeGrafter"/>
</dbReference>
<dbReference type="GO" id="GO:0043190">
    <property type="term" value="C:ATP-binding cassette (ABC) transporter complex"/>
    <property type="evidence" value="ECO:0007669"/>
    <property type="project" value="InterPro"/>
</dbReference>
<dbReference type="STRING" id="1225476.A1D18_01520"/>
<keyword evidence="4 7" id="KW-1133">Transmembrane helix</keyword>
<keyword evidence="6" id="KW-0813">Transport</keyword>
<dbReference type="RefSeq" id="WP_071662063.1">
    <property type="nucleotide sequence ID" value="NZ_LUKY01000030.1"/>
</dbReference>
<evidence type="ECO:0000256" key="3">
    <source>
        <dbReference type="ARBA" id="ARBA00022692"/>
    </source>
</evidence>
<organism evidence="8 9">
    <name type="scientific">Candidatus Rickettsiella isopodorum</name>
    <dbReference type="NCBI Taxonomy" id="1225476"/>
    <lineage>
        <taxon>Bacteria</taxon>
        <taxon>Pseudomonadati</taxon>
        <taxon>Pseudomonadota</taxon>
        <taxon>Gammaproteobacteria</taxon>
        <taxon>Legionellales</taxon>
        <taxon>Coxiellaceae</taxon>
        <taxon>Rickettsiella</taxon>
    </lineage>
</organism>
<evidence type="ECO:0000256" key="2">
    <source>
        <dbReference type="ARBA" id="ARBA00008034"/>
    </source>
</evidence>
<dbReference type="AlphaFoldDB" id="A0A1J8NKC6"/>
<keyword evidence="5 7" id="KW-0472">Membrane</keyword>
<comment type="subcellular location">
    <subcellularLocation>
        <location evidence="6">Cell membrane</location>
        <topology evidence="6">Multi-pass membrane protein</topology>
    </subcellularLocation>
    <subcellularLocation>
        <location evidence="1">Membrane</location>
        <topology evidence="1">Multi-pass membrane protein</topology>
    </subcellularLocation>
</comment>
<dbReference type="Gene3D" id="1.10.3470.10">
    <property type="entry name" value="ABC transporter involved in vitamin B12 uptake, BtuC"/>
    <property type="match status" value="1"/>
</dbReference>
<dbReference type="PANTHER" id="PTHR30477:SF19">
    <property type="entry name" value="METAL ABC TRANSPORTER PERMEASE"/>
    <property type="match status" value="1"/>
</dbReference>
<protein>
    <submittedName>
        <fullName evidence="8">ABC transporter permease</fullName>
    </submittedName>
</protein>
<evidence type="ECO:0000256" key="5">
    <source>
        <dbReference type="ARBA" id="ARBA00023136"/>
    </source>
</evidence>
<dbReference type="OrthoDB" id="2375762at2"/>
<evidence type="ECO:0000256" key="6">
    <source>
        <dbReference type="RuleBase" id="RU003943"/>
    </source>
</evidence>
<feature type="transmembrane region" description="Helical" evidence="7">
    <location>
        <begin position="252"/>
        <end position="271"/>
    </location>
</feature>
<dbReference type="Pfam" id="PF00950">
    <property type="entry name" value="ABC-3"/>
    <property type="match status" value="1"/>
</dbReference>
<sequence length="275" mass="29028">MSTIVDPTLIISLFEYHFLCNALLVGTIAAILAGFVGYFMVIRKLAFAGHALGHIGFAGATGAGLVGLMPVTGQLILTILAAIGMGSLGHRISRSDVAIGIILALALGLGVLFLHFYTSYAAQAMTILFGNLLGVSAHLIKMMLIYSIFSLLALSVIARPLLFASLEPELAEAKGVSLPLISILFMIIVAVAVTEASQVVGVLLVFTLLIGPSAAALNWTHHILSGLFLTVLFGILIVWLGIILAFITDWPIPFWISALAAANYFLSFIGGKANH</sequence>
<feature type="transmembrane region" description="Helical" evidence="7">
    <location>
        <begin position="175"/>
        <end position="193"/>
    </location>
</feature>
<evidence type="ECO:0000313" key="9">
    <source>
        <dbReference type="Proteomes" id="UP000183924"/>
    </source>
</evidence>